<evidence type="ECO:0000256" key="1">
    <source>
        <dbReference type="SAM" id="Phobius"/>
    </source>
</evidence>
<proteinExistence type="predicted"/>
<keyword evidence="1" id="KW-0812">Transmembrane</keyword>
<dbReference type="Pfam" id="PF14584">
    <property type="entry name" value="DUF4446"/>
    <property type="match status" value="1"/>
</dbReference>
<dbReference type="HOGENOM" id="CLU_101313_1_0_9"/>
<evidence type="ECO:0000313" key="3">
    <source>
        <dbReference type="Proteomes" id="UP000005435"/>
    </source>
</evidence>
<dbReference type="KEGG" id="ccl:Clocl_0009"/>
<sequence length="172" mass="19559">MLKAMDEIINNLENLSIYLILVNTILTLVLMIVLVSTKSKLKKLNNRYKKFFKNSDDLNVERLVEENIDLCNEILNKNKDIESKINYIERNMLQCVQKVGIVRYNAFDDVGSNLSFAIALLDGNDNGIVLNGIYSRESTTTYAKSIINGQSKYPLSAEEIQAIDIAKKSKIY</sequence>
<reference evidence="3" key="1">
    <citation type="submission" date="2011-12" db="EMBL/GenBank/DDBJ databases">
        <title>Complete sequence of Clostridium clariflavum DSM 19732.</title>
        <authorList>
            <consortium name="US DOE Joint Genome Institute"/>
            <person name="Lucas S."/>
            <person name="Han J."/>
            <person name="Lapidus A."/>
            <person name="Cheng J.-F."/>
            <person name="Goodwin L."/>
            <person name="Pitluck S."/>
            <person name="Peters L."/>
            <person name="Teshima H."/>
            <person name="Detter J.C."/>
            <person name="Han C."/>
            <person name="Tapia R."/>
            <person name="Land M."/>
            <person name="Hauser L."/>
            <person name="Kyrpides N."/>
            <person name="Ivanova N."/>
            <person name="Pagani I."/>
            <person name="Kitzmiller T."/>
            <person name="Lynd L."/>
            <person name="Izquierdo J."/>
            <person name="Woyke T."/>
        </authorList>
    </citation>
    <scope>NUCLEOTIDE SEQUENCE [LARGE SCALE GENOMIC DNA]</scope>
    <source>
        <strain evidence="3">DSM 19732 / NBRC 101661 / EBR45</strain>
    </source>
</reference>
<gene>
    <name evidence="2" type="ordered locus">Clocl_0009</name>
</gene>
<accession>G8LYQ1</accession>
<dbReference type="STRING" id="720554.Clocl_0009"/>
<dbReference type="Proteomes" id="UP000005435">
    <property type="component" value="Chromosome"/>
</dbReference>
<feature type="transmembrane region" description="Helical" evidence="1">
    <location>
        <begin position="15"/>
        <end position="37"/>
    </location>
</feature>
<dbReference type="AlphaFoldDB" id="G8LYQ1"/>
<evidence type="ECO:0008006" key="4">
    <source>
        <dbReference type="Google" id="ProtNLM"/>
    </source>
</evidence>
<keyword evidence="1" id="KW-0472">Membrane</keyword>
<dbReference type="RefSeq" id="WP_014253407.1">
    <property type="nucleotide sequence ID" value="NC_016627.1"/>
</dbReference>
<dbReference type="EMBL" id="CP003065">
    <property type="protein sequence ID" value="AEV66769.1"/>
    <property type="molecule type" value="Genomic_DNA"/>
</dbReference>
<evidence type="ECO:0000313" key="2">
    <source>
        <dbReference type="EMBL" id="AEV66769.1"/>
    </source>
</evidence>
<keyword evidence="3" id="KW-1185">Reference proteome</keyword>
<keyword evidence="1" id="KW-1133">Transmembrane helix</keyword>
<organism evidence="2 3">
    <name type="scientific">Acetivibrio clariflavus (strain DSM 19732 / NBRC 101661 / EBR45)</name>
    <name type="common">Clostridium clariflavum</name>
    <dbReference type="NCBI Taxonomy" id="720554"/>
    <lineage>
        <taxon>Bacteria</taxon>
        <taxon>Bacillati</taxon>
        <taxon>Bacillota</taxon>
        <taxon>Clostridia</taxon>
        <taxon>Eubacteriales</taxon>
        <taxon>Oscillospiraceae</taxon>
        <taxon>Acetivibrio</taxon>
    </lineage>
</organism>
<reference evidence="2 3" key="2">
    <citation type="journal article" date="2012" name="Stand. Genomic Sci.">
        <title>Complete Genome Sequence of Clostridium clariflavum DSM 19732.</title>
        <authorList>
            <person name="Izquierdo J.A."/>
            <person name="Goodwin L."/>
            <person name="Davenport K.W."/>
            <person name="Teshima H."/>
            <person name="Bruce D."/>
            <person name="Detter C."/>
            <person name="Tapia R."/>
            <person name="Han S."/>
            <person name="Land M."/>
            <person name="Hauser L."/>
            <person name="Jeffries C.D."/>
            <person name="Han J."/>
            <person name="Pitluck S."/>
            <person name="Nolan M."/>
            <person name="Chen A."/>
            <person name="Huntemann M."/>
            <person name="Mavromatis K."/>
            <person name="Mikhailova N."/>
            <person name="Liolios K."/>
            <person name="Woyke T."/>
            <person name="Lynd L.R."/>
        </authorList>
    </citation>
    <scope>NUCLEOTIDE SEQUENCE [LARGE SCALE GENOMIC DNA]</scope>
    <source>
        <strain evidence="3">DSM 19732 / NBRC 101661 / EBR45</strain>
    </source>
</reference>
<protein>
    <recommendedName>
        <fullName evidence="4">DUF4446 domain-containing protein</fullName>
    </recommendedName>
</protein>
<name>G8LYQ1_ACECE</name>
<dbReference type="eggNOG" id="COG1196">
    <property type="taxonomic scope" value="Bacteria"/>
</dbReference>
<dbReference type="InterPro" id="IPR027981">
    <property type="entry name" value="DUF4446"/>
</dbReference>